<dbReference type="EMBL" id="JAVDVI010000003">
    <property type="protein sequence ID" value="MDR6966996.1"/>
    <property type="molecule type" value="Genomic_DNA"/>
</dbReference>
<dbReference type="SUPFAM" id="SSF53756">
    <property type="entry name" value="UDP-Glycosyltransferase/glycogen phosphorylase"/>
    <property type="match status" value="1"/>
</dbReference>
<keyword evidence="3" id="KW-1185">Reference proteome</keyword>
<dbReference type="PANTHER" id="PTHR12526:SF637">
    <property type="entry name" value="GLYCOSYLTRANSFERASE EPSF-RELATED"/>
    <property type="match status" value="1"/>
</dbReference>
<evidence type="ECO:0000313" key="3">
    <source>
        <dbReference type="Proteomes" id="UP001255185"/>
    </source>
</evidence>
<evidence type="ECO:0000259" key="1">
    <source>
        <dbReference type="Pfam" id="PF00534"/>
    </source>
</evidence>
<dbReference type="RefSeq" id="WP_310024921.1">
    <property type="nucleotide sequence ID" value="NZ_JAVDVI010000003.1"/>
</dbReference>
<feature type="domain" description="Glycosyl transferase family 1" evidence="1">
    <location>
        <begin position="206"/>
        <end position="364"/>
    </location>
</feature>
<accession>A0ABU1TM21</accession>
<evidence type="ECO:0000313" key="2">
    <source>
        <dbReference type="EMBL" id="MDR6966996.1"/>
    </source>
</evidence>
<dbReference type="EC" id="2.4.-.-" evidence="2"/>
<protein>
    <submittedName>
        <fullName evidence="2">Colanic acid/amylovoran biosynthesis glycosyltransferase</fullName>
        <ecNumber evidence="2">2.4.-.-</ecNumber>
    </submittedName>
</protein>
<keyword evidence="2" id="KW-0328">Glycosyltransferase</keyword>
<dbReference type="PANTHER" id="PTHR12526">
    <property type="entry name" value="GLYCOSYLTRANSFERASE"/>
    <property type="match status" value="1"/>
</dbReference>
<comment type="caution">
    <text evidence="2">The sequence shown here is derived from an EMBL/GenBank/DDBJ whole genome shotgun (WGS) entry which is preliminary data.</text>
</comment>
<dbReference type="Gene3D" id="3.40.50.2000">
    <property type="entry name" value="Glycogen Phosphorylase B"/>
    <property type="match status" value="2"/>
</dbReference>
<dbReference type="Proteomes" id="UP001255185">
    <property type="component" value="Unassembled WGS sequence"/>
</dbReference>
<proteinExistence type="predicted"/>
<dbReference type="Pfam" id="PF00534">
    <property type="entry name" value="Glycos_transf_1"/>
    <property type="match status" value="1"/>
</dbReference>
<name>A0ABU1TM21_9FLAO</name>
<gene>
    <name evidence="2" type="ORF">J2X31_000996</name>
</gene>
<organism evidence="2 3">
    <name type="scientific">Flavobacterium arsenatis</name>
    <dbReference type="NCBI Taxonomy" id="1484332"/>
    <lineage>
        <taxon>Bacteria</taxon>
        <taxon>Pseudomonadati</taxon>
        <taxon>Bacteroidota</taxon>
        <taxon>Flavobacteriia</taxon>
        <taxon>Flavobacteriales</taxon>
        <taxon>Flavobacteriaceae</taxon>
        <taxon>Flavobacterium</taxon>
    </lineage>
</organism>
<keyword evidence="2" id="KW-0808">Transferase</keyword>
<reference evidence="2 3" key="1">
    <citation type="submission" date="2023-07" db="EMBL/GenBank/DDBJ databases">
        <title>Sorghum-associated microbial communities from plants grown in Nebraska, USA.</title>
        <authorList>
            <person name="Schachtman D."/>
        </authorList>
    </citation>
    <scope>NUCLEOTIDE SEQUENCE [LARGE SCALE GENOMIC DNA]</scope>
    <source>
        <strain evidence="2 3">3773</strain>
    </source>
</reference>
<dbReference type="CDD" id="cd03801">
    <property type="entry name" value="GT4_PimA-like"/>
    <property type="match status" value="1"/>
</dbReference>
<dbReference type="GO" id="GO:0016757">
    <property type="term" value="F:glycosyltransferase activity"/>
    <property type="evidence" value="ECO:0007669"/>
    <property type="project" value="UniProtKB-KW"/>
</dbReference>
<dbReference type="InterPro" id="IPR001296">
    <property type="entry name" value="Glyco_trans_1"/>
</dbReference>
<sequence length="390" mass="44202">MSKKIKIAVYSGEVPSTTFIERLINGLSDEGYTILLFGYLKKRTRYSSSSISVTTYSDNRIQKLFHLIKYSLLLGLFKREEKKQLDVIIAAKSKNKTLSKIKYYPVLWHKPEVFHLQWARSIEDWIWVQNFGIKLVVSLRGAHINYTPITHPEIALLYQKTFPKVDGFHAVSKAIGKEAEKYGASSAKIQVVYSGLNKIIVPGKSNEDKTFTIISVGRTHWKKGYNYALETCKILKDSGFKFNYQIVGANDSEELTYLVNTLNLQEEVLLSGKMPFFKVQESMRNADVLLLPSLEEGIANVVLEAMQLGTLVISTDCGGMDEVIENGQNGFIVPTRNPQQMSDSILKIAQLPHEEKQSMMEQAKITIEQQHTTEKMISDMISLYQKVIAS</sequence>